<dbReference type="InterPro" id="IPR037523">
    <property type="entry name" value="VOC_core"/>
</dbReference>
<protein>
    <submittedName>
        <fullName evidence="1">Diguanylate cyclase</fullName>
    </submittedName>
</protein>
<accession>A0A2V4B6N8</accession>
<dbReference type="InterPro" id="IPR052537">
    <property type="entry name" value="Extradiol_RC_dioxygenase"/>
</dbReference>
<dbReference type="OrthoDB" id="5242400at2"/>
<dbReference type="EMBL" id="MASW01000001">
    <property type="protein sequence ID" value="PXY31055.1"/>
    <property type="molecule type" value="Genomic_DNA"/>
</dbReference>
<gene>
    <name evidence="1" type="ORF">BAY60_01140</name>
</gene>
<dbReference type="InterPro" id="IPR004360">
    <property type="entry name" value="Glyas_Fos-R_dOase_dom"/>
</dbReference>
<dbReference type="PANTHER" id="PTHR36110">
    <property type="entry name" value="RING-CLEAVING DIOXYGENASE MHQE-RELATED"/>
    <property type="match status" value="1"/>
</dbReference>
<sequence length="322" mass="35101">MPFQTSGLHHVTAIGGDPQRNADFYLRTLGLRLVKTTVNFDDPGTYHLYYGDESGKPGTLLTFFPWRDAPSGRIGTGQATTTSFSVPEHSLGWWKQHLEISGVEVSQVTSRDDEETLTFRDPDGLQLALVAHPQGDPRDPWDTPLVPGEHAIRGLHSVTLSVSREDATAGMLTEGLGLSFSSQDSNRFRFSAGEGGPGAMVDVLVTPDAPKGLVAAGTVHHVAWRAPDEATQAAWREELTGRGVGVTSIMDRQYFRSIYFREPGGTLLEIATDQPGFSIDEPLLELGRALKLPPWLEPNREQIQAALPALDLPAENNPVTTR</sequence>
<evidence type="ECO:0000313" key="1">
    <source>
        <dbReference type="EMBL" id="PXY31055.1"/>
    </source>
</evidence>
<reference evidence="1 2" key="1">
    <citation type="submission" date="2016-07" db="EMBL/GenBank/DDBJ databases">
        <title>Draft genome sequence of Prauserella muralis DSM 45305, isolated from a mould-covered wall in an indoor environment.</title>
        <authorList>
            <person name="Ruckert C."/>
            <person name="Albersmeier A."/>
            <person name="Jiang C.-L."/>
            <person name="Jiang Y."/>
            <person name="Kalinowski J."/>
            <person name="Schneider O."/>
            <person name="Winkler A."/>
            <person name="Zotchev S.B."/>
        </authorList>
    </citation>
    <scope>NUCLEOTIDE SEQUENCE [LARGE SCALE GENOMIC DNA]</scope>
    <source>
        <strain evidence="1 2">DSM 45305</strain>
    </source>
</reference>
<dbReference type="AlphaFoldDB" id="A0A2V4B6N8"/>
<proteinExistence type="predicted"/>
<dbReference type="CDD" id="cd08346">
    <property type="entry name" value="PcpA_N_like"/>
    <property type="match status" value="1"/>
</dbReference>
<dbReference type="InterPro" id="IPR029068">
    <property type="entry name" value="Glyas_Bleomycin-R_OHBP_Dase"/>
</dbReference>
<dbReference type="Proteomes" id="UP000249915">
    <property type="component" value="Unassembled WGS sequence"/>
</dbReference>
<dbReference type="CDD" id="cd08347">
    <property type="entry name" value="PcpA_C_like"/>
    <property type="match status" value="1"/>
</dbReference>
<dbReference type="RefSeq" id="WP_112279081.1">
    <property type="nucleotide sequence ID" value="NZ_MASW01000001.1"/>
</dbReference>
<dbReference type="Pfam" id="PF00903">
    <property type="entry name" value="Glyoxalase"/>
    <property type="match status" value="2"/>
</dbReference>
<keyword evidence="2" id="KW-1185">Reference proteome</keyword>
<evidence type="ECO:0000313" key="2">
    <source>
        <dbReference type="Proteomes" id="UP000249915"/>
    </source>
</evidence>
<organism evidence="1 2">
    <name type="scientific">Prauserella muralis</name>
    <dbReference type="NCBI Taxonomy" id="588067"/>
    <lineage>
        <taxon>Bacteria</taxon>
        <taxon>Bacillati</taxon>
        <taxon>Actinomycetota</taxon>
        <taxon>Actinomycetes</taxon>
        <taxon>Pseudonocardiales</taxon>
        <taxon>Pseudonocardiaceae</taxon>
        <taxon>Prauserella</taxon>
    </lineage>
</organism>
<dbReference type="PROSITE" id="PS51819">
    <property type="entry name" value="VOC"/>
    <property type="match status" value="2"/>
</dbReference>
<comment type="caution">
    <text evidence="1">The sequence shown here is derived from an EMBL/GenBank/DDBJ whole genome shotgun (WGS) entry which is preliminary data.</text>
</comment>
<dbReference type="PANTHER" id="PTHR36110:SF2">
    <property type="entry name" value="RING-CLEAVING DIOXYGENASE MHQE-RELATED"/>
    <property type="match status" value="1"/>
</dbReference>
<dbReference type="SUPFAM" id="SSF54593">
    <property type="entry name" value="Glyoxalase/Bleomycin resistance protein/Dihydroxybiphenyl dioxygenase"/>
    <property type="match status" value="1"/>
</dbReference>
<name>A0A2V4B6N8_9PSEU</name>
<dbReference type="Gene3D" id="3.10.180.10">
    <property type="entry name" value="2,3-Dihydroxybiphenyl 1,2-Dioxygenase, domain 1"/>
    <property type="match status" value="2"/>
</dbReference>